<protein>
    <recommendedName>
        <fullName evidence="3">PDZ domain-containing protein</fullName>
    </recommendedName>
</protein>
<dbReference type="Pfam" id="PF13365">
    <property type="entry name" value="Trypsin_2"/>
    <property type="match status" value="1"/>
</dbReference>
<dbReference type="InterPro" id="IPR051201">
    <property type="entry name" value="Chloro_Bact_Ser_Proteases"/>
</dbReference>
<dbReference type="GO" id="GO:0004252">
    <property type="term" value="F:serine-type endopeptidase activity"/>
    <property type="evidence" value="ECO:0007669"/>
    <property type="project" value="InterPro"/>
</dbReference>
<evidence type="ECO:0000313" key="4">
    <source>
        <dbReference type="EMBL" id="OGY60928.1"/>
    </source>
</evidence>
<accession>A0A1G1Z8H2</accession>
<keyword evidence="2" id="KW-0378">Hydrolase</keyword>
<dbReference type="InterPro" id="IPR001940">
    <property type="entry name" value="Peptidase_S1C"/>
</dbReference>
<feature type="domain" description="PDZ" evidence="3">
    <location>
        <begin position="349"/>
        <end position="401"/>
    </location>
</feature>
<dbReference type="Gene3D" id="2.30.42.10">
    <property type="match status" value="1"/>
</dbReference>
<dbReference type="EMBL" id="MHJB01000035">
    <property type="protein sequence ID" value="OGY60928.1"/>
    <property type="molecule type" value="Genomic_DNA"/>
</dbReference>
<dbReference type="PANTHER" id="PTHR43343:SF3">
    <property type="entry name" value="PROTEASE DO-LIKE 8, CHLOROPLASTIC"/>
    <property type="match status" value="1"/>
</dbReference>
<dbReference type="InterPro" id="IPR009003">
    <property type="entry name" value="Peptidase_S1_PA"/>
</dbReference>
<gene>
    <name evidence="4" type="ORF">A3F99_01715</name>
</gene>
<reference evidence="4 5" key="1">
    <citation type="journal article" date="2016" name="Nat. Commun.">
        <title>Thousands of microbial genomes shed light on interconnected biogeochemical processes in an aquifer system.</title>
        <authorList>
            <person name="Anantharaman K."/>
            <person name="Brown C.T."/>
            <person name="Hug L.A."/>
            <person name="Sharon I."/>
            <person name="Castelle C.J."/>
            <person name="Probst A.J."/>
            <person name="Thomas B.C."/>
            <person name="Singh A."/>
            <person name="Wilkins M.J."/>
            <person name="Karaoz U."/>
            <person name="Brodie E.L."/>
            <person name="Williams K.H."/>
            <person name="Hubbard S.S."/>
            <person name="Banfield J.F."/>
        </authorList>
    </citation>
    <scope>NUCLEOTIDE SEQUENCE [LARGE SCALE GENOMIC DNA]</scope>
</reference>
<dbReference type="STRING" id="1797693.A3F99_01715"/>
<evidence type="ECO:0000256" key="1">
    <source>
        <dbReference type="ARBA" id="ARBA00022670"/>
    </source>
</evidence>
<dbReference type="SUPFAM" id="SSF50494">
    <property type="entry name" value="Trypsin-like serine proteases"/>
    <property type="match status" value="1"/>
</dbReference>
<dbReference type="GO" id="GO:0006508">
    <property type="term" value="P:proteolysis"/>
    <property type="evidence" value="ECO:0007669"/>
    <property type="project" value="UniProtKB-KW"/>
</dbReference>
<organism evidence="4 5">
    <name type="scientific">Candidatus Colwellbacteria bacterium RIFCSPLOWO2_12_FULL_43_11</name>
    <dbReference type="NCBI Taxonomy" id="1797693"/>
    <lineage>
        <taxon>Bacteria</taxon>
        <taxon>Candidatus Colwelliibacteriota</taxon>
    </lineage>
</organism>
<dbReference type="InterPro" id="IPR036034">
    <property type="entry name" value="PDZ_sf"/>
</dbReference>
<dbReference type="PANTHER" id="PTHR43343">
    <property type="entry name" value="PEPTIDASE S12"/>
    <property type="match status" value="1"/>
</dbReference>
<proteinExistence type="predicted"/>
<keyword evidence="1" id="KW-0645">Protease</keyword>
<name>A0A1G1Z8H2_9BACT</name>
<dbReference type="Pfam" id="PF13180">
    <property type="entry name" value="PDZ_2"/>
    <property type="match status" value="1"/>
</dbReference>
<dbReference type="AlphaFoldDB" id="A0A1G1Z8H2"/>
<comment type="caution">
    <text evidence="4">The sequence shown here is derived from an EMBL/GenBank/DDBJ whole genome shotgun (WGS) entry which is preliminary data.</text>
</comment>
<evidence type="ECO:0000313" key="5">
    <source>
        <dbReference type="Proteomes" id="UP000176571"/>
    </source>
</evidence>
<dbReference type="PROSITE" id="PS50106">
    <property type="entry name" value="PDZ"/>
    <property type="match status" value="1"/>
</dbReference>
<dbReference type="SMART" id="SM00228">
    <property type="entry name" value="PDZ"/>
    <property type="match status" value="1"/>
</dbReference>
<sequence>MIKNKLFITIALVFVLGAATGLVINSPKASANFFDNFLKYFSVPANNTSNTSNPSNTAPVQVYSPTIDYEQAVIKAVEDSSPSVVSIIISKDVPIIEQCPYDPFSGMPGFSDLFGGTQFYQQCQKGTKLEKVGGGSGFIVSADGLILTNKHVVSDTKAQYTVITSDGEKYDAKVLARDPIQDIALIKIEAINLKPATLGDSDSIKLGQTAIAIGYSLGEFSNTVSAGVISGLSRTITASGSNIGSETIQGVIQTDAAINPGNSGGPLLNLKGEVIGINTAVASGAENIGFAIPINQAKKDIQSVKNTGTIKIAYLGVHYFTISPNTDNYDKLAVKEGALIKSGDNKPAVIVGSPADKAGLKDGDIITELNGEKLTNDKILGSALQRYSIGDTITLTVIRGSSTLQLKATLEERPQL</sequence>
<dbReference type="PRINTS" id="PR00834">
    <property type="entry name" value="PROTEASES2C"/>
</dbReference>
<evidence type="ECO:0000259" key="3">
    <source>
        <dbReference type="PROSITE" id="PS50106"/>
    </source>
</evidence>
<dbReference type="CDD" id="cd06779">
    <property type="entry name" value="cpPDZ_Deg_HtrA-like"/>
    <property type="match status" value="1"/>
</dbReference>
<dbReference type="InterPro" id="IPR001478">
    <property type="entry name" value="PDZ"/>
</dbReference>
<dbReference type="Proteomes" id="UP000176571">
    <property type="component" value="Unassembled WGS sequence"/>
</dbReference>
<evidence type="ECO:0000256" key="2">
    <source>
        <dbReference type="ARBA" id="ARBA00022801"/>
    </source>
</evidence>
<dbReference type="Gene3D" id="2.40.10.120">
    <property type="match status" value="1"/>
</dbReference>
<dbReference type="SUPFAM" id="SSF50156">
    <property type="entry name" value="PDZ domain-like"/>
    <property type="match status" value="1"/>
</dbReference>